<gene>
    <name evidence="6" type="ORF">FOZ60_005421</name>
</gene>
<evidence type="ECO:0000256" key="3">
    <source>
        <dbReference type="ARBA" id="ARBA00022989"/>
    </source>
</evidence>
<comment type="subcellular location">
    <subcellularLocation>
        <location evidence="1">Membrane</location>
        <topology evidence="1">Multi-pass membrane protein</topology>
    </subcellularLocation>
</comment>
<proteinExistence type="predicted"/>
<keyword evidence="3 5" id="KW-1133">Transmembrane helix</keyword>
<dbReference type="Pfam" id="PF01040">
    <property type="entry name" value="UbiA"/>
    <property type="match status" value="1"/>
</dbReference>
<evidence type="ECO:0000256" key="2">
    <source>
        <dbReference type="ARBA" id="ARBA00022692"/>
    </source>
</evidence>
<feature type="transmembrane region" description="Helical" evidence="5">
    <location>
        <begin position="36"/>
        <end position="54"/>
    </location>
</feature>
<protein>
    <recommendedName>
        <fullName evidence="8">UbiA prenyltransferase domain-containing protein 1</fullName>
    </recommendedName>
</protein>
<keyword evidence="2 5" id="KW-0812">Transmembrane</keyword>
<comment type="caution">
    <text evidence="6">The sequence shown here is derived from an EMBL/GenBank/DDBJ whole genome shotgun (WGS) entry which is preliminary data.</text>
</comment>
<feature type="transmembrane region" description="Helical" evidence="5">
    <location>
        <begin position="159"/>
        <end position="186"/>
    </location>
</feature>
<dbReference type="GO" id="GO:0016765">
    <property type="term" value="F:transferase activity, transferring alkyl or aryl (other than methyl) groups"/>
    <property type="evidence" value="ECO:0007669"/>
    <property type="project" value="InterPro"/>
</dbReference>
<sequence>MFGMNDMVDFDVDQLHVRKGNYSFGARASKSELGQLPPLMAFSVLCPVIIIIAATGRVWSAIWVLGFFLSNILYNVPPAALSRKGPWEIPCVVFMFSCITMFSCEVNNISSPSMGGWMFHWLAVAQDQLFGEVIDMDDDAKVGKNTTAVKVGKLRAQQLLLATSLCGMLVGYALLASMYLTTYYALDILLQVFPASKRWSSIQEYKLAIFKMQVMLRVVYMFYAWPNP</sequence>
<evidence type="ECO:0000256" key="1">
    <source>
        <dbReference type="ARBA" id="ARBA00004141"/>
    </source>
</evidence>
<organism evidence="6 7">
    <name type="scientific">Perkinsus olseni</name>
    <name type="common">Perkinsus atlanticus</name>
    <dbReference type="NCBI Taxonomy" id="32597"/>
    <lineage>
        <taxon>Eukaryota</taxon>
        <taxon>Sar</taxon>
        <taxon>Alveolata</taxon>
        <taxon>Perkinsozoa</taxon>
        <taxon>Perkinsea</taxon>
        <taxon>Perkinsida</taxon>
        <taxon>Perkinsidae</taxon>
        <taxon>Perkinsus</taxon>
    </lineage>
</organism>
<accession>A0A7J6NS32</accession>
<evidence type="ECO:0008006" key="8">
    <source>
        <dbReference type="Google" id="ProtNLM"/>
    </source>
</evidence>
<dbReference type="GO" id="GO:0016020">
    <property type="term" value="C:membrane"/>
    <property type="evidence" value="ECO:0007669"/>
    <property type="project" value="UniProtKB-SubCell"/>
</dbReference>
<keyword evidence="4 5" id="KW-0472">Membrane</keyword>
<evidence type="ECO:0000313" key="7">
    <source>
        <dbReference type="Proteomes" id="UP000541610"/>
    </source>
</evidence>
<name>A0A7J6NS32_PEROL</name>
<dbReference type="EMBL" id="JABANP010000226">
    <property type="protein sequence ID" value="KAF4686337.1"/>
    <property type="molecule type" value="Genomic_DNA"/>
</dbReference>
<dbReference type="InterPro" id="IPR000537">
    <property type="entry name" value="UbiA_prenyltransferase"/>
</dbReference>
<dbReference type="OrthoDB" id="438596at2759"/>
<dbReference type="AlphaFoldDB" id="A0A7J6NS32"/>
<evidence type="ECO:0000313" key="6">
    <source>
        <dbReference type="EMBL" id="KAF4686337.1"/>
    </source>
</evidence>
<evidence type="ECO:0000256" key="4">
    <source>
        <dbReference type="ARBA" id="ARBA00023136"/>
    </source>
</evidence>
<dbReference type="Proteomes" id="UP000541610">
    <property type="component" value="Unassembled WGS sequence"/>
</dbReference>
<reference evidence="6 7" key="1">
    <citation type="submission" date="2020-04" db="EMBL/GenBank/DDBJ databases">
        <title>Perkinsus olseni comparative genomics.</title>
        <authorList>
            <person name="Bogema D.R."/>
        </authorList>
    </citation>
    <scope>NUCLEOTIDE SEQUENCE [LARGE SCALE GENOMIC DNA]</scope>
    <source>
        <strain evidence="6">00978-12</strain>
    </source>
</reference>
<evidence type="ECO:0000256" key="5">
    <source>
        <dbReference type="SAM" id="Phobius"/>
    </source>
</evidence>